<keyword evidence="2" id="KW-1185">Reference proteome</keyword>
<protein>
    <submittedName>
        <fullName evidence="1">Uncharacterized protein</fullName>
    </submittedName>
</protein>
<evidence type="ECO:0000313" key="1">
    <source>
        <dbReference type="EMBL" id="CQR74507.1"/>
    </source>
</evidence>
<gene>
    <name evidence="1" type="ORF">SpAn4DRAFT_0969</name>
</gene>
<dbReference type="EMBL" id="CTRP01000014">
    <property type="protein sequence ID" value="CQR74507.1"/>
    <property type="molecule type" value="Genomic_DNA"/>
</dbReference>
<dbReference type="RefSeq" id="WP_021170491.1">
    <property type="nucleotide sequence ID" value="NZ_CTRP01000014.1"/>
</dbReference>
<reference evidence="2" key="1">
    <citation type="submission" date="2015-03" db="EMBL/GenBank/DDBJ databases">
        <authorList>
            <person name="Nijsse Bart"/>
        </authorList>
    </citation>
    <scope>NUCLEOTIDE SEQUENCE [LARGE SCALE GENOMIC DNA]</scope>
</reference>
<proteinExistence type="predicted"/>
<accession>A0A0U1L474</accession>
<evidence type="ECO:0000313" key="2">
    <source>
        <dbReference type="Proteomes" id="UP000049855"/>
    </source>
</evidence>
<organism evidence="1 2">
    <name type="scientific">Sporomusa ovata</name>
    <dbReference type="NCBI Taxonomy" id="2378"/>
    <lineage>
        <taxon>Bacteria</taxon>
        <taxon>Bacillati</taxon>
        <taxon>Bacillota</taxon>
        <taxon>Negativicutes</taxon>
        <taxon>Selenomonadales</taxon>
        <taxon>Sporomusaceae</taxon>
        <taxon>Sporomusa</taxon>
    </lineage>
</organism>
<name>A0A0U1L474_9FIRM</name>
<dbReference type="AlphaFoldDB" id="A0A0U1L474"/>
<dbReference type="Proteomes" id="UP000049855">
    <property type="component" value="Unassembled WGS sequence"/>
</dbReference>
<sequence length="66" mass="7526">MKHQQIEKLTHQLLDCGYYPYQIKQIISDAMESDTTTDTGISKEQLIINALKSYVEFGTKCKSGKI</sequence>